<reference evidence="2" key="1">
    <citation type="submission" date="2022-07" db="EMBL/GenBank/DDBJ databases">
        <authorList>
            <person name="Macas J."/>
            <person name="Novak P."/>
            <person name="Neumann P."/>
        </authorList>
    </citation>
    <scope>NUCLEOTIDE SEQUENCE</scope>
</reference>
<comment type="caution">
    <text evidence="2">The sequence shown here is derived from an EMBL/GenBank/DDBJ whole genome shotgun (WGS) entry which is preliminary data.</text>
</comment>
<keyword evidence="3" id="KW-1185">Reference proteome</keyword>
<feature type="compositionally biased region" description="Polar residues" evidence="1">
    <location>
        <begin position="36"/>
        <end position="45"/>
    </location>
</feature>
<proteinExistence type="predicted"/>
<accession>A0A9P0Z7V2</accession>
<evidence type="ECO:0000313" key="3">
    <source>
        <dbReference type="Proteomes" id="UP001152484"/>
    </source>
</evidence>
<dbReference type="OrthoDB" id="1837743at2759"/>
<organism evidence="2 3">
    <name type="scientific">Cuscuta europaea</name>
    <name type="common">European dodder</name>
    <dbReference type="NCBI Taxonomy" id="41803"/>
    <lineage>
        <taxon>Eukaryota</taxon>
        <taxon>Viridiplantae</taxon>
        <taxon>Streptophyta</taxon>
        <taxon>Embryophyta</taxon>
        <taxon>Tracheophyta</taxon>
        <taxon>Spermatophyta</taxon>
        <taxon>Magnoliopsida</taxon>
        <taxon>eudicotyledons</taxon>
        <taxon>Gunneridae</taxon>
        <taxon>Pentapetalae</taxon>
        <taxon>asterids</taxon>
        <taxon>lamiids</taxon>
        <taxon>Solanales</taxon>
        <taxon>Convolvulaceae</taxon>
        <taxon>Cuscuteae</taxon>
        <taxon>Cuscuta</taxon>
        <taxon>Cuscuta subgen. Cuscuta</taxon>
    </lineage>
</organism>
<evidence type="ECO:0000256" key="1">
    <source>
        <dbReference type="SAM" id="MobiDB-lite"/>
    </source>
</evidence>
<dbReference type="AlphaFoldDB" id="A0A9P0Z7V2"/>
<evidence type="ECO:0000313" key="2">
    <source>
        <dbReference type="EMBL" id="CAH9089765.1"/>
    </source>
</evidence>
<feature type="region of interest" description="Disordered" evidence="1">
    <location>
        <begin position="36"/>
        <end position="60"/>
    </location>
</feature>
<sequence>MRCKGEIILELRKGEIIMRRPGKGGIKQVTDSLLKSSGKQGTEIPSTEKQHVAAPKPWSSLFKDNRDPRHGIKLKYVPPKGETLDLGDRVLPSDCNYNRLWLCNSHWIESRE</sequence>
<dbReference type="Proteomes" id="UP001152484">
    <property type="component" value="Unassembled WGS sequence"/>
</dbReference>
<dbReference type="EMBL" id="CAMAPE010000021">
    <property type="protein sequence ID" value="CAH9089765.1"/>
    <property type="molecule type" value="Genomic_DNA"/>
</dbReference>
<gene>
    <name evidence="2" type="ORF">CEURO_LOCUS10984</name>
</gene>
<protein>
    <submittedName>
        <fullName evidence="2">Uncharacterized protein</fullName>
    </submittedName>
</protein>
<name>A0A9P0Z7V2_CUSEU</name>